<dbReference type="InterPro" id="IPR029021">
    <property type="entry name" value="Prot-tyrosine_phosphatase-like"/>
</dbReference>
<dbReference type="InterPro" id="IPR016130">
    <property type="entry name" value="Tyr_Pase_AS"/>
</dbReference>
<evidence type="ECO:0000313" key="4">
    <source>
        <dbReference type="Proteomes" id="UP001200334"/>
    </source>
</evidence>
<dbReference type="InterPro" id="IPR000387">
    <property type="entry name" value="Tyr_Pase_dom"/>
</dbReference>
<proteinExistence type="predicted"/>
<dbReference type="EMBL" id="CP031023">
    <property type="protein sequence ID" value="AZA16865.1"/>
    <property type="molecule type" value="Genomic_DNA"/>
</dbReference>
<sequence>MTSLKQQLLDVKGGRNFRELGGYQTVSGKKIKMHKLIRSGHLADLLKEDQEYLRRYGLKYDIDLRTSFERNKQPDRKIAGVEYFADPVFDEDLTNSTMSISDMARESQDPGWGYQRMLWAYKNMATGKNANKAYQHLFEVLLANEKDGESVLFHCTAGKDRTGFGAILILTALGVPMKTIEKDYLFTNEVIKDFVSQLLAKEKAAGADDSLLATFRDLQTVQPAYFKYLLDVINRDYGSINAYLHQQIGLSNADLLDLRTIYLEK</sequence>
<protein>
    <submittedName>
        <fullName evidence="2">Protein-tyrosine-phosphatase</fullName>
    </submittedName>
    <submittedName>
        <fullName evidence="3">Tyrosine-protein phosphatase</fullName>
    </submittedName>
</protein>
<dbReference type="Pfam" id="PF13350">
    <property type="entry name" value="Y_phosphatase3"/>
    <property type="match status" value="1"/>
</dbReference>
<evidence type="ECO:0000259" key="1">
    <source>
        <dbReference type="PROSITE" id="PS50056"/>
    </source>
</evidence>
<reference evidence="2" key="1">
    <citation type="submission" date="2018-07" db="EMBL/GenBank/DDBJ databases">
        <authorList>
            <person name="Somerville V."/>
        </authorList>
    </citation>
    <scope>NUCLEOTIDE SEQUENCE</scope>
    <source>
        <strain evidence="2">NWC_2_2</strain>
    </source>
</reference>
<dbReference type="GeneID" id="69668284"/>
<dbReference type="OrthoDB" id="1188001at2"/>
<dbReference type="SUPFAM" id="SSF52799">
    <property type="entry name" value="(Phosphotyrosine protein) phosphatases II"/>
    <property type="match status" value="1"/>
</dbReference>
<name>A0A1L3JY43_LACDL</name>
<feature type="domain" description="Tyrosine specific protein phosphatases" evidence="1">
    <location>
        <begin position="132"/>
        <end position="163"/>
    </location>
</feature>
<organism evidence="2">
    <name type="scientific">Lactobacillus delbrueckii subsp. lactis</name>
    <dbReference type="NCBI Taxonomy" id="29397"/>
    <lineage>
        <taxon>Bacteria</taxon>
        <taxon>Bacillati</taxon>
        <taxon>Bacillota</taxon>
        <taxon>Bacilli</taxon>
        <taxon>Lactobacillales</taxon>
        <taxon>Lactobacillaceae</taxon>
        <taxon>Lactobacillus</taxon>
    </lineage>
</organism>
<dbReference type="GO" id="GO:0004721">
    <property type="term" value="F:phosphoprotein phosphatase activity"/>
    <property type="evidence" value="ECO:0007669"/>
    <property type="project" value="InterPro"/>
</dbReference>
<evidence type="ECO:0000313" key="3">
    <source>
        <dbReference type="EMBL" id="MCD5562886.1"/>
    </source>
</evidence>
<dbReference type="RefSeq" id="WP_002877843.1">
    <property type="nucleotide sequence ID" value="NZ_BJLO01000036.1"/>
</dbReference>
<dbReference type="PROSITE" id="PS50056">
    <property type="entry name" value="TYR_PHOSPHATASE_2"/>
    <property type="match status" value="1"/>
</dbReference>
<gene>
    <name evidence="2" type="ORF">DQL93_10620</name>
    <name evidence="3" type="ORF">LOB85_01720</name>
</gene>
<dbReference type="PROSITE" id="PS00383">
    <property type="entry name" value="TYR_PHOSPHATASE_1"/>
    <property type="match status" value="1"/>
</dbReference>
<reference evidence="3 4" key="2">
    <citation type="submission" date="2021-12" db="EMBL/GenBank/DDBJ databases">
        <title>Antimicrobial susceptibility of Lactobacillus delbrueckii subsp. lactis obtained from milk products and other habitats.</title>
        <authorList>
            <person name="Shani N."/>
        </authorList>
    </citation>
    <scope>NUCLEOTIDE SEQUENCE [LARGE SCALE GENOMIC DNA]</scope>
    <source>
        <strain evidence="3 4">FAM 21755</strain>
    </source>
</reference>
<accession>A0A1L3JY43</accession>
<dbReference type="Gene3D" id="3.90.190.10">
    <property type="entry name" value="Protein tyrosine phosphatase superfamily"/>
    <property type="match status" value="1"/>
</dbReference>
<dbReference type="Proteomes" id="UP001200334">
    <property type="component" value="Unassembled WGS sequence"/>
</dbReference>
<dbReference type="EMBL" id="JAJNUY010000004">
    <property type="protein sequence ID" value="MCD5562886.1"/>
    <property type="molecule type" value="Genomic_DNA"/>
</dbReference>
<evidence type="ECO:0000313" key="2">
    <source>
        <dbReference type="EMBL" id="AZA16865.1"/>
    </source>
</evidence>
<dbReference type="InterPro" id="IPR026893">
    <property type="entry name" value="Tyr/Ser_Pase_IphP-type"/>
</dbReference>
<dbReference type="AlphaFoldDB" id="A0A1L3JY43"/>